<protein>
    <recommendedName>
        <fullName evidence="2">2EXR domain-containing protein</fullName>
    </recommendedName>
</protein>
<evidence type="ECO:0000259" key="2">
    <source>
        <dbReference type="Pfam" id="PF20150"/>
    </source>
</evidence>
<dbReference type="RefSeq" id="XP_018065975.1">
    <property type="nucleotide sequence ID" value="XM_018222988.1"/>
</dbReference>
<dbReference type="InParanoid" id="A0A194WUI9"/>
<proteinExistence type="predicted"/>
<reference evidence="3 4" key="1">
    <citation type="submission" date="2015-10" db="EMBL/GenBank/DDBJ databases">
        <title>Full genome of DAOMC 229536 Phialocephala scopiformis, a fungal endophyte of spruce producing the potent anti-insectan compound rugulosin.</title>
        <authorList>
            <consortium name="DOE Joint Genome Institute"/>
            <person name="Walker A.K."/>
            <person name="Frasz S.L."/>
            <person name="Seifert K.A."/>
            <person name="Miller J.D."/>
            <person name="Mondo S.J."/>
            <person name="Labutti K."/>
            <person name="Lipzen A."/>
            <person name="Dockter R."/>
            <person name="Kennedy M."/>
            <person name="Grigoriev I.V."/>
            <person name="Spatafora J.W."/>
        </authorList>
    </citation>
    <scope>NUCLEOTIDE SEQUENCE [LARGE SCALE GENOMIC DNA]</scope>
    <source>
        <strain evidence="3 4">CBS 120377</strain>
    </source>
</reference>
<keyword evidence="4" id="KW-1185">Reference proteome</keyword>
<dbReference type="PANTHER" id="PTHR35910">
    <property type="entry name" value="2EXR DOMAIN-CONTAINING PROTEIN"/>
    <property type="match status" value="1"/>
</dbReference>
<feature type="domain" description="2EXR" evidence="2">
    <location>
        <begin position="72"/>
        <end position="187"/>
    </location>
</feature>
<sequence length="348" mass="40055">MTAPSDQMLPRVSAPPALDEDKDTSSNGSSQGFMPDTVGAELDDDEIEEPMAQSADENENDELDNEFKLSSFTCFAELPIELRQQIWKQVCFIPRNIDLFCGFTYSQRDEKAQAQLYKLFATHQLAFRSMCGRKVPPILHTSKEARSEGQKYYKVGFGKTTENDIGGMLLCLKIPPRIYVNWDCDIIIPTEGPFVYGAHDGMRPKMKMYRVDYHTLASCYNIRHLAVPYAINKKFLKPLIETLPLQEITTFTSSQRLGDWAEPREWVLQMRTRICSGFEFIEPRQLFQSLKHEREYYGVKDLDPDHLIRGVTCETEQVENLVSEVALLMPSDWKPPKVSFKVMKILRE</sequence>
<dbReference type="EMBL" id="KQ947426">
    <property type="protein sequence ID" value="KUJ11620.1"/>
    <property type="molecule type" value="Genomic_DNA"/>
</dbReference>
<dbReference type="InterPro" id="IPR045518">
    <property type="entry name" value="2EXR"/>
</dbReference>
<organism evidence="3 4">
    <name type="scientific">Mollisia scopiformis</name>
    <name type="common">Conifer needle endophyte fungus</name>
    <name type="synonym">Phialocephala scopiformis</name>
    <dbReference type="NCBI Taxonomy" id="149040"/>
    <lineage>
        <taxon>Eukaryota</taxon>
        <taxon>Fungi</taxon>
        <taxon>Dikarya</taxon>
        <taxon>Ascomycota</taxon>
        <taxon>Pezizomycotina</taxon>
        <taxon>Leotiomycetes</taxon>
        <taxon>Helotiales</taxon>
        <taxon>Mollisiaceae</taxon>
        <taxon>Mollisia</taxon>
    </lineage>
</organism>
<accession>A0A194WUI9</accession>
<gene>
    <name evidence="3" type="ORF">LY89DRAFT_786512</name>
</gene>
<evidence type="ECO:0000313" key="4">
    <source>
        <dbReference type="Proteomes" id="UP000070700"/>
    </source>
</evidence>
<evidence type="ECO:0000256" key="1">
    <source>
        <dbReference type="SAM" id="MobiDB-lite"/>
    </source>
</evidence>
<dbReference type="Proteomes" id="UP000070700">
    <property type="component" value="Unassembled WGS sequence"/>
</dbReference>
<feature type="region of interest" description="Disordered" evidence="1">
    <location>
        <begin position="1"/>
        <end position="62"/>
    </location>
</feature>
<dbReference type="Pfam" id="PF20150">
    <property type="entry name" value="2EXR"/>
    <property type="match status" value="1"/>
</dbReference>
<dbReference type="KEGG" id="psco:LY89DRAFT_786512"/>
<dbReference type="AlphaFoldDB" id="A0A194WUI9"/>
<evidence type="ECO:0000313" key="3">
    <source>
        <dbReference type="EMBL" id="KUJ11620.1"/>
    </source>
</evidence>
<name>A0A194WUI9_MOLSC</name>
<dbReference type="PANTHER" id="PTHR35910:SF6">
    <property type="entry name" value="2EXR DOMAIN-CONTAINING PROTEIN"/>
    <property type="match status" value="1"/>
</dbReference>
<dbReference type="GeneID" id="28832714"/>
<dbReference type="OrthoDB" id="3473305at2759"/>